<keyword evidence="1" id="KW-0812">Transmembrane</keyword>
<proteinExistence type="predicted"/>
<name>A0A562BRT2_9BURK</name>
<dbReference type="EMBL" id="VLJN01000007">
    <property type="protein sequence ID" value="TWG87882.1"/>
    <property type="molecule type" value="Genomic_DNA"/>
</dbReference>
<feature type="transmembrane region" description="Helical" evidence="1">
    <location>
        <begin position="45"/>
        <end position="67"/>
    </location>
</feature>
<feature type="transmembrane region" description="Helical" evidence="1">
    <location>
        <begin position="21"/>
        <end position="39"/>
    </location>
</feature>
<evidence type="ECO:0000256" key="1">
    <source>
        <dbReference type="SAM" id="Phobius"/>
    </source>
</evidence>
<evidence type="ECO:0000313" key="3">
    <source>
        <dbReference type="Proteomes" id="UP000318141"/>
    </source>
</evidence>
<gene>
    <name evidence="2" type="ORF">L602_001500000150</name>
</gene>
<keyword evidence="1" id="KW-1133">Transmembrane helix</keyword>
<organism evidence="2 3">
    <name type="scientific">Cupriavidus gilardii J11</name>
    <dbReference type="NCBI Taxonomy" id="936133"/>
    <lineage>
        <taxon>Bacteria</taxon>
        <taxon>Pseudomonadati</taxon>
        <taxon>Pseudomonadota</taxon>
        <taxon>Betaproteobacteria</taxon>
        <taxon>Burkholderiales</taxon>
        <taxon>Burkholderiaceae</taxon>
        <taxon>Cupriavidus</taxon>
    </lineage>
</organism>
<sequence>MGRLQFSLEPTLYITSRISGLAVLATIFNLFALLFFLTYTADHGLAMVQVQLVLDIQFLIIIAWLLAKLLSGDQKRSITG</sequence>
<evidence type="ECO:0000313" key="2">
    <source>
        <dbReference type="EMBL" id="TWG87882.1"/>
    </source>
</evidence>
<dbReference type="Proteomes" id="UP000318141">
    <property type="component" value="Unassembled WGS sequence"/>
</dbReference>
<keyword evidence="3" id="KW-1185">Reference proteome</keyword>
<dbReference type="AlphaFoldDB" id="A0A562BRT2"/>
<comment type="caution">
    <text evidence="2">The sequence shown here is derived from an EMBL/GenBank/DDBJ whole genome shotgun (WGS) entry which is preliminary data.</text>
</comment>
<keyword evidence="1" id="KW-0472">Membrane</keyword>
<protein>
    <submittedName>
        <fullName evidence="2">Uncharacterized protein</fullName>
    </submittedName>
</protein>
<reference evidence="2 3" key="1">
    <citation type="submission" date="2019-07" db="EMBL/GenBank/DDBJ databases">
        <title>Genome sequencing of lignin-degrading bacterial isolates.</title>
        <authorList>
            <person name="Gladden J."/>
        </authorList>
    </citation>
    <scope>NUCLEOTIDE SEQUENCE [LARGE SCALE GENOMIC DNA]</scope>
    <source>
        <strain evidence="2 3">J11</strain>
    </source>
</reference>
<accession>A0A562BRT2</accession>